<protein>
    <submittedName>
        <fullName evidence="2">Uncharacterized protein</fullName>
    </submittedName>
</protein>
<comment type="caution">
    <text evidence="2">The sequence shown here is derived from an EMBL/GenBank/DDBJ whole genome shotgun (WGS) entry which is preliminary data.</text>
</comment>
<organism evidence="2 3">
    <name type="scientific">Rhizodiscina lignyota</name>
    <dbReference type="NCBI Taxonomy" id="1504668"/>
    <lineage>
        <taxon>Eukaryota</taxon>
        <taxon>Fungi</taxon>
        <taxon>Dikarya</taxon>
        <taxon>Ascomycota</taxon>
        <taxon>Pezizomycotina</taxon>
        <taxon>Dothideomycetes</taxon>
        <taxon>Pleosporomycetidae</taxon>
        <taxon>Aulographales</taxon>
        <taxon>Rhizodiscinaceae</taxon>
        <taxon>Rhizodiscina</taxon>
    </lineage>
</organism>
<evidence type="ECO:0000313" key="2">
    <source>
        <dbReference type="EMBL" id="KAF2093716.1"/>
    </source>
</evidence>
<gene>
    <name evidence="2" type="ORF">NA57DRAFT_61419</name>
</gene>
<evidence type="ECO:0000313" key="3">
    <source>
        <dbReference type="Proteomes" id="UP000799772"/>
    </source>
</evidence>
<feature type="region of interest" description="Disordered" evidence="1">
    <location>
        <begin position="1"/>
        <end position="38"/>
    </location>
</feature>
<reference evidence="2" key="1">
    <citation type="journal article" date="2020" name="Stud. Mycol.">
        <title>101 Dothideomycetes genomes: a test case for predicting lifestyles and emergence of pathogens.</title>
        <authorList>
            <person name="Haridas S."/>
            <person name="Albert R."/>
            <person name="Binder M."/>
            <person name="Bloem J."/>
            <person name="Labutti K."/>
            <person name="Salamov A."/>
            <person name="Andreopoulos B."/>
            <person name="Baker S."/>
            <person name="Barry K."/>
            <person name="Bills G."/>
            <person name="Bluhm B."/>
            <person name="Cannon C."/>
            <person name="Castanera R."/>
            <person name="Culley D."/>
            <person name="Daum C."/>
            <person name="Ezra D."/>
            <person name="Gonzalez J."/>
            <person name="Henrissat B."/>
            <person name="Kuo A."/>
            <person name="Liang C."/>
            <person name="Lipzen A."/>
            <person name="Lutzoni F."/>
            <person name="Magnuson J."/>
            <person name="Mondo S."/>
            <person name="Nolan M."/>
            <person name="Ohm R."/>
            <person name="Pangilinan J."/>
            <person name="Park H.-J."/>
            <person name="Ramirez L."/>
            <person name="Alfaro M."/>
            <person name="Sun H."/>
            <person name="Tritt A."/>
            <person name="Yoshinaga Y."/>
            <person name="Zwiers L.-H."/>
            <person name="Turgeon B."/>
            <person name="Goodwin S."/>
            <person name="Spatafora J."/>
            <person name="Crous P."/>
            <person name="Grigoriev I."/>
        </authorList>
    </citation>
    <scope>NUCLEOTIDE SEQUENCE</scope>
    <source>
        <strain evidence="2">CBS 133067</strain>
    </source>
</reference>
<sequence>MRKQAPSSSRRPDSSGHSPRPEHVLSSARPRRLATARLDEVRLRGGSGSKARCSDSEGVSVRDSGQSCMLLMHDKGMMNSAVQAAGVLRDFSWTSRPQRRHFCMATLDCFFRSPYLTQCLSRLSRAAQPWPAEGSEWMGKGYRREFDARGQWQRQHGEGILGEIPRVRSPKHTSFRNGTPMEHADLPLTAACCAREPT</sequence>
<feature type="compositionally biased region" description="Basic and acidic residues" evidence="1">
    <location>
        <begin position="10"/>
        <end position="23"/>
    </location>
</feature>
<name>A0A9P4M0K7_9PEZI</name>
<evidence type="ECO:0000256" key="1">
    <source>
        <dbReference type="SAM" id="MobiDB-lite"/>
    </source>
</evidence>
<proteinExistence type="predicted"/>
<keyword evidence="3" id="KW-1185">Reference proteome</keyword>
<dbReference type="AlphaFoldDB" id="A0A9P4M0K7"/>
<accession>A0A9P4M0K7</accession>
<dbReference type="Proteomes" id="UP000799772">
    <property type="component" value="Unassembled WGS sequence"/>
</dbReference>
<dbReference type="EMBL" id="ML978137">
    <property type="protein sequence ID" value="KAF2093716.1"/>
    <property type="molecule type" value="Genomic_DNA"/>
</dbReference>